<accession>A0A8J9UXY2</accession>
<dbReference type="OrthoDB" id="6931658at2759"/>
<keyword evidence="3" id="KW-1185">Reference proteome</keyword>
<reference evidence="2" key="1">
    <citation type="submission" date="2021-12" db="EMBL/GenBank/DDBJ databases">
        <authorList>
            <person name="Martin H S."/>
        </authorList>
    </citation>
    <scope>NUCLEOTIDE SEQUENCE</scope>
</reference>
<sequence length="319" mass="35907">MDKLKQKLRKEKQTKECSKDKYPQFITDVNSIKENLKIKEILRTVKMSNSMRLETPCGNNVVSNEDFNKDECLEMSADQNSSEPLSATNPDVLITKSISTDSVESIIDICENESTEEFENSSKCNIILDEAKQSINNIENNEKNNSNHNELNLLVPNGKSSENSRERKLSLDHTILSRQDGFSQSELDLHSIGKSPLERKSSFFRKKMDSFVRNTTEMFRRQNRSLQRRVSMSVSLQSLNEKYQNPSAETITSDQQESYGSKSSLQTPTPIVRSTSSLSLRHSAQPPSPSPQNSLAGSNPTLHALSSSTLENLHSNSDL</sequence>
<dbReference type="EMBL" id="OV170231">
    <property type="protein sequence ID" value="CAH0716540.1"/>
    <property type="molecule type" value="Genomic_DNA"/>
</dbReference>
<gene>
    <name evidence="2" type="ORF">BINO364_LOCUS3295</name>
</gene>
<feature type="compositionally biased region" description="Low complexity" evidence="1">
    <location>
        <begin position="139"/>
        <end position="154"/>
    </location>
</feature>
<feature type="compositionally biased region" description="Polar residues" evidence="1">
    <location>
        <begin position="240"/>
        <end position="282"/>
    </location>
</feature>
<evidence type="ECO:0000313" key="3">
    <source>
        <dbReference type="Proteomes" id="UP000838878"/>
    </source>
</evidence>
<organism evidence="2 3">
    <name type="scientific">Brenthis ino</name>
    <name type="common">lesser marbled fritillary</name>
    <dbReference type="NCBI Taxonomy" id="405034"/>
    <lineage>
        <taxon>Eukaryota</taxon>
        <taxon>Metazoa</taxon>
        <taxon>Ecdysozoa</taxon>
        <taxon>Arthropoda</taxon>
        <taxon>Hexapoda</taxon>
        <taxon>Insecta</taxon>
        <taxon>Pterygota</taxon>
        <taxon>Neoptera</taxon>
        <taxon>Endopterygota</taxon>
        <taxon>Lepidoptera</taxon>
        <taxon>Glossata</taxon>
        <taxon>Ditrysia</taxon>
        <taxon>Papilionoidea</taxon>
        <taxon>Nymphalidae</taxon>
        <taxon>Heliconiinae</taxon>
        <taxon>Argynnini</taxon>
        <taxon>Brenthis</taxon>
    </lineage>
</organism>
<feature type="region of interest" description="Disordered" evidence="1">
    <location>
        <begin position="139"/>
        <end position="168"/>
    </location>
</feature>
<dbReference type="Proteomes" id="UP000838878">
    <property type="component" value="Chromosome 11"/>
</dbReference>
<dbReference type="AlphaFoldDB" id="A0A8J9UXY2"/>
<feature type="non-terminal residue" evidence="2">
    <location>
        <position position="319"/>
    </location>
</feature>
<feature type="region of interest" description="Disordered" evidence="1">
    <location>
        <begin position="240"/>
        <end position="319"/>
    </location>
</feature>
<proteinExistence type="predicted"/>
<feature type="compositionally biased region" description="Polar residues" evidence="1">
    <location>
        <begin position="295"/>
        <end position="319"/>
    </location>
</feature>
<name>A0A8J9UXY2_9NEOP</name>
<evidence type="ECO:0000256" key="1">
    <source>
        <dbReference type="SAM" id="MobiDB-lite"/>
    </source>
</evidence>
<protein>
    <submittedName>
        <fullName evidence="2">Uncharacterized protein</fullName>
    </submittedName>
</protein>
<evidence type="ECO:0000313" key="2">
    <source>
        <dbReference type="EMBL" id="CAH0716540.1"/>
    </source>
</evidence>